<dbReference type="AlphaFoldDB" id="A0AAD9JMT1"/>
<dbReference type="PANTHER" id="PTHR11412">
    <property type="entry name" value="MACROGLOBULIN / COMPLEMENT"/>
    <property type="match status" value="1"/>
</dbReference>
<dbReference type="GO" id="GO:0004866">
    <property type="term" value="F:endopeptidase inhibitor activity"/>
    <property type="evidence" value="ECO:0007669"/>
    <property type="project" value="InterPro"/>
</dbReference>
<keyword evidence="3" id="KW-1185">Reference proteome</keyword>
<dbReference type="InterPro" id="IPR001599">
    <property type="entry name" value="Macroglobln_a2"/>
</dbReference>
<protein>
    <recommendedName>
        <fullName evidence="1">Alpha-2-macroglobulin domain-containing protein</fullName>
    </recommendedName>
</protein>
<organism evidence="2 3">
    <name type="scientific">Paralvinella palmiformis</name>
    <dbReference type="NCBI Taxonomy" id="53620"/>
    <lineage>
        <taxon>Eukaryota</taxon>
        <taxon>Metazoa</taxon>
        <taxon>Spiralia</taxon>
        <taxon>Lophotrochozoa</taxon>
        <taxon>Annelida</taxon>
        <taxon>Polychaeta</taxon>
        <taxon>Sedentaria</taxon>
        <taxon>Canalipalpata</taxon>
        <taxon>Terebellida</taxon>
        <taxon>Terebelliformia</taxon>
        <taxon>Alvinellidae</taxon>
        <taxon>Paralvinella</taxon>
    </lineage>
</organism>
<evidence type="ECO:0000313" key="3">
    <source>
        <dbReference type="Proteomes" id="UP001208570"/>
    </source>
</evidence>
<dbReference type="InterPro" id="IPR050473">
    <property type="entry name" value="A2M/Complement_sys"/>
</dbReference>
<reference evidence="2" key="1">
    <citation type="journal article" date="2023" name="Mol. Biol. Evol.">
        <title>Third-Generation Sequencing Reveals the Adaptive Role of the Epigenome in Three Deep-Sea Polychaetes.</title>
        <authorList>
            <person name="Perez M."/>
            <person name="Aroh O."/>
            <person name="Sun Y."/>
            <person name="Lan Y."/>
            <person name="Juniper S.K."/>
            <person name="Young C.R."/>
            <person name="Angers B."/>
            <person name="Qian P.Y."/>
        </authorList>
    </citation>
    <scope>NUCLEOTIDE SEQUENCE</scope>
    <source>
        <strain evidence="2">P08H-3</strain>
    </source>
</reference>
<proteinExistence type="predicted"/>
<dbReference type="Proteomes" id="UP001208570">
    <property type="component" value="Unassembled WGS sequence"/>
</dbReference>
<name>A0AAD9JMT1_9ANNE</name>
<dbReference type="EMBL" id="JAODUP010000224">
    <property type="protein sequence ID" value="KAK2155986.1"/>
    <property type="molecule type" value="Genomic_DNA"/>
</dbReference>
<accession>A0AAD9JMT1</accession>
<evidence type="ECO:0000313" key="2">
    <source>
        <dbReference type="EMBL" id="KAK2155986.1"/>
    </source>
</evidence>
<dbReference type="SMART" id="SM01360">
    <property type="entry name" value="A2M"/>
    <property type="match status" value="1"/>
</dbReference>
<gene>
    <name evidence="2" type="ORF">LSH36_224g01036</name>
</gene>
<comment type="caution">
    <text evidence="2">The sequence shown here is derived from an EMBL/GenBank/DDBJ whole genome shotgun (WGS) entry which is preliminary data.</text>
</comment>
<dbReference type="Gene3D" id="2.60.40.10">
    <property type="entry name" value="Immunoglobulins"/>
    <property type="match status" value="1"/>
</dbReference>
<dbReference type="Pfam" id="PF00207">
    <property type="entry name" value="A2M"/>
    <property type="match status" value="1"/>
</dbReference>
<dbReference type="Gene3D" id="2.20.130.20">
    <property type="match status" value="1"/>
</dbReference>
<dbReference type="PANTHER" id="PTHR11412:SF146">
    <property type="entry name" value="CD109 ANTIGEN"/>
    <property type="match status" value="1"/>
</dbReference>
<evidence type="ECO:0000259" key="1">
    <source>
        <dbReference type="SMART" id="SM01360"/>
    </source>
</evidence>
<feature type="domain" description="Alpha-2-macroglobulin" evidence="1">
    <location>
        <begin position="1"/>
        <end position="90"/>
    </location>
</feature>
<dbReference type="InterPro" id="IPR013783">
    <property type="entry name" value="Ig-like_fold"/>
</dbReference>
<sequence>MWGGHFVMPYGRLDLQTKVPDEPMAWVMGAFGISRDLGFGVVHWPVRHQATRPFYLRLEAPSDVVKGEQIGIRVTLYNFWQQNLEVCVYMCQKLNDKMLLGTL</sequence>